<dbReference type="InterPro" id="IPR029063">
    <property type="entry name" value="SAM-dependent_MTases_sf"/>
</dbReference>
<dbReference type="Pfam" id="PF02384">
    <property type="entry name" value="N6_Mtase"/>
    <property type="match status" value="1"/>
</dbReference>
<accession>A0ABT4S4P5</accession>
<dbReference type="InterPro" id="IPR003356">
    <property type="entry name" value="DNA_methylase_A-5"/>
</dbReference>
<protein>
    <submittedName>
        <fullName evidence="3">N-6 DNA methylase</fullName>
    </submittedName>
</protein>
<evidence type="ECO:0000259" key="2">
    <source>
        <dbReference type="Pfam" id="PF02384"/>
    </source>
</evidence>
<dbReference type="GO" id="GO:0032259">
    <property type="term" value="P:methylation"/>
    <property type="evidence" value="ECO:0007669"/>
    <property type="project" value="UniProtKB-KW"/>
</dbReference>
<dbReference type="Gene3D" id="3.40.50.150">
    <property type="entry name" value="Vaccinia Virus protein VP39"/>
    <property type="match status" value="1"/>
</dbReference>
<evidence type="ECO:0000313" key="4">
    <source>
        <dbReference type="Proteomes" id="UP001144036"/>
    </source>
</evidence>
<dbReference type="GO" id="GO:0008168">
    <property type="term" value="F:methyltransferase activity"/>
    <property type="evidence" value="ECO:0007669"/>
    <property type="project" value="UniProtKB-KW"/>
</dbReference>
<reference evidence="3" key="1">
    <citation type="submission" date="2022-11" db="EMBL/GenBank/DDBJ databases">
        <title>Nonomuraea corallina sp. nov., a new species of the genus Nonomuraea isolated from sea side sediment in Thai sea.</title>
        <authorList>
            <person name="Ngamcharungchit C."/>
            <person name="Matsumoto A."/>
            <person name="Suriyachadkun C."/>
            <person name="Panbangred W."/>
            <person name="Inahashi Y."/>
            <person name="Intra B."/>
        </authorList>
    </citation>
    <scope>NUCLEOTIDE SEQUENCE</scope>
    <source>
        <strain evidence="3">MCN248</strain>
    </source>
</reference>
<dbReference type="Proteomes" id="UP001144036">
    <property type="component" value="Unassembled WGS sequence"/>
</dbReference>
<keyword evidence="3" id="KW-0808">Transferase</keyword>
<dbReference type="PANTHER" id="PTHR42998:SF1">
    <property type="entry name" value="TYPE I RESTRICTION ENZYME HINDI METHYLASE SUBUNIT"/>
    <property type="match status" value="1"/>
</dbReference>
<dbReference type="EMBL" id="JAPNNL010000004">
    <property type="protein sequence ID" value="MDA0632149.1"/>
    <property type="molecule type" value="Genomic_DNA"/>
</dbReference>
<dbReference type="InterPro" id="IPR052916">
    <property type="entry name" value="Type-I_RE_MTase_Subunit"/>
</dbReference>
<feature type="domain" description="DNA methylase adenine-specific" evidence="2">
    <location>
        <begin position="161"/>
        <end position="368"/>
    </location>
</feature>
<organism evidence="3 4">
    <name type="scientific">Nonomuraea corallina</name>
    <dbReference type="NCBI Taxonomy" id="2989783"/>
    <lineage>
        <taxon>Bacteria</taxon>
        <taxon>Bacillati</taxon>
        <taxon>Actinomycetota</taxon>
        <taxon>Actinomycetes</taxon>
        <taxon>Streptosporangiales</taxon>
        <taxon>Streptosporangiaceae</taxon>
        <taxon>Nonomuraea</taxon>
    </lineage>
</organism>
<proteinExistence type="predicted"/>
<dbReference type="SUPFAM" id="SSF53335">
    <property type="entry name" value="S-adenosyl-L-methionine-dependent methyltransferases"/>
    <property type="match status" value="1"/>
</dbReference>
<evidence type="ECO:0000256" key="1">
    <source>
        <dbReference type="ARBA" id="ARBA00022747"/>
    </source>
</evidence>
<dbReference type="PROSITE" id="PS00092">
    <property type="entry name" value="N6_MTASE"/>
    <property type="match status" value="1"/>
</dbReference>
<name>A0ABT4S4P5_9ACTN</name>
<dbReference type="InterPro" id="IPR002052">
    <property type="entry name" value="DNA_methylase_N6_adenine_CS"/>
</dbReference>
<dbReference type="PRINTS" id="PR00507">
    <property type="entry name" value="N12N6MTFRASE"/>
</dbReference>
<evidence type="ECO:0000313" key="3">
    <source>
        <dbReference type="EMBL" id="MDA0632149.1"/>
    </source>
</evidence>
<dbReference type="RefSeq" id="WP_270152929.1">
    <property type="nucleotide sequence ID" value="NZ_JAPNNL010000004.1"/>
</dbReference>
<sequence length="627" mass="67726">MRDDVTVNAADIARLADVGRAAVSNWRKRFDDFPQPVGGTATSPAFSLVEVEGWLRRHNRYVEVAPVERLWQRLRSATDDLRLGEAVGFAGTVLLRLQREPGLDEKTLFVEMRETAPYGLDVDAGLVAAIVEVGRAEGPAEAFDGICDRYVDLHSRRLLATPRDVARLMARIGDTSGRTVLDPACGIGTLLLESSGSLTLGQDVSESAARLAALRLRFHGYESRVETGDSLRADAFAGEQAEVVICNPPFSERGWGYEELTSDPRWEYGLPPRGESELAWVQHCLAHVRPGGTVVIMMPGVAASRRPGRRVRGNLLRAGALRAIITLSAGAAPASSGAPDLWVLRRPEAGVAPPSEVLMVDAGEDLALAETAWQAFCSSKGLPQGSDAVRIIDLLDEEVDLTTSRRITVLRQPDASSFSALREKAAALAKSLAATLPRLSATQRHERAMSSIGELARAGVVTILQGPLKLPGEGELPVLTTKDLLLGRAPTGRSADAPGLARVERDDIVSPIVTDSGWFPRVMTESGAVLGPQLLLIRTDPDRLDPHFLAGCLRAASSSRVRHGTSVRLDPRRAQVPRLAIDEQRRYGEAFRHLLAYEDATRALREISDNLVAAGIDGLFNGSLHPE</sequence>
<dbReference type="PANTHER" id="PTHR42998">
    <property type="entry name" value="TYPE I RESTRICTION ENZYME HINDVIIP M PROTEIN-RELATED"/>
    <property type="match status" value="1"/>
</dbReference>
<keyword evidence="3" id="KW-0489">Methyltransferase</keyword>
<gene>
    <name evidence="3" type="ORF">OUY22_01880</name>
</gene>
<comment type="caution">
    <text evidence="3">The sequence shown here is derived from an EMBL/GenBank/DDBJ whole genome shotgun (WGS) entry which is preliminary data.</text>
</comment>
<keyword evidence="4" id="KW-1185">Reference proteome</keyword>
<keyword evidence="1" id="KW-0680">Restriction system</keyword>